<evidence type="ECO:0000313" key="3">
    <source>
        <dbReference type="Proteomes" id="UP000248924"/>
    </source>
</evidence>
<organism evidence="2 3">
    <name type="scientific">Micromonospora craterilacus</name>
    <dbReference type="NCBI Taxonomy" id="1655439"/>
    <lineage>
        <taxon>Bacteria</taxon>
        <taxon>Bacillati</taxon>
        <taxon>Actinomycetota</taxon>
        <taxon>Actinomycetes</taxon>
        <taxon>Micromonosporales</taxon>
        <taxon>Micromonosporaceae</taxon>
        <taxon>Micromonospora</taxon>
    </lineage>
</organism>
<comment type="caution">
    <text evidence="2">The sequence shown here is derived from an EMBL/GenBank/DDBJ whole genome shotgun (WGS) entry which is preliminary data.</text>
</comment>
<sequence>MVTVPDWPQSLPALAIRRLLGRDNWSTPVRFGPDGWRFDHLDGTARILISVDQLDGVEWVHASISRTDRIPSYADLKLLHAAVFVDRWAYQVFAPPADHVNIHDRALHLFGRLDGHPSLPDFTQGTGSI</sequence>
<dbReference type="EMBL" id="POTY01000333">
    <property type="protein sequence ID" value="PZG07182.1"/>
    <property type="molecule type" value="Genomic_DNA"/>
</dbReference>
<dbReference type="AlphaFoldDB" id="A0A2W2D558"/>
<protein>
    <recommendedName>
        <fullName evidence="1">DUF7694 domain-containing protein</fullName>
    </recommendedName>
</protein>
<proteinExistence type="predicted"/>
<reference evidence="2 3" key="1">
    <citation type="submission" date="2018-01" db="EMBL/GenBank/DDBJ databases">
        <title>Draft genome sequence of Jishengella sp. NA12.</title>
        <authorList>
            <person name="Sahin N."/>
            <person name="Ay H."/>
            <person name="Saygin H."/>
        </authorList>
    </citation>
    <scope>NUCLEOTIDE SEQUENCE [LARGE SCALE GENOMIC DNA]</scope>
    <source>
        <strain evidence="2 3">NA12</strain>
    </source>
</reference>
<dbReference type="InterPro" id="IPR056111">
    <property type="entry name" value="DUF7694"/>
</dbReference>
<name>A0A2W2D558_9ACTN</name>
<gene>
    <name evidence="2" type="ORF">C1I95_31405</name>
</gene>
<feature type="domain" description="DUF7694" evidence="1">
    <location>
        <begin position="52"/>
        <end position="112"/>
    </location>
</feature>
<dbReference type="Pfam" id="PF24746">
    <property type="entry name" value="DUF7694"/>
    <property type="match status" value="1"/>
</dbReference>
<keyword evidence="3" id="KW-1185">Reference proteome</keyword>
<accession>A0A2W2D558</accession>
<evidence type="ECO:0000313" key="2">
    <source>
        <dbReference type="EMBL" id="PZG07182.1"/>
    </source>
</evidence>
<evidence type="ECO:0000259" key="1">
    <source>
        <dbReference type="Pfam" id="PF24746"/>
    </source>
</evidence>
<dbReference type="Proteomes" id="UP000248924">
    <property type="component" value="Unassembled WGS sequence"/>
</dbReference>